<dbReference type="SUPFAM" id="SSF49785">
    <property type="entry name" value="Galactose-binding domain-like"/>
    <property type="match status" value="2"/>
</dbReference>
<dbReference type="PANTHER" id="PTHR36848">
    <property type="entry name" value="DNA-BINDING PROTEIN (PUTATIVE SECRETED PROTEIN)-RELATED"/>
    <property type="match status" value="1"/>
</dbReference>
<sequence length="1155" mass="129810">MIFDMARFKRPEAEDRIHPFWFWNGEMDDEQIQIQINEMADKGLGGVFICARQGLKIPYLSDAWFQKVRVAVVACQQRGLNVWLYDEYPYPSGIAGGEVTLEHPEAKHYTLVHTARQAGGGEHLSVELPWARILYAKAVPVAADGTRLWSEAIPIRDYIGNYQADPVFQKTGLTAYNQKRFFTYRTIQKLEWTAPAGQWEVLVVQEQEIDDFKYYGTFVDPCNREAMATFIHLTHDKYAKHLGEFFGTTIKGMFTDEIGLLGSIPWSPQLAEFFKERNGYDLLEHLHALIDPQAEGAVRIRYDYYQAVHLLLRESYHKQVHDWCEAHGLEYVAEVPSVRHTTQLFSHVPAGDTAHEKLGKSLEWILNHRAYEFRSSAKMVSSLGRQLGRERNLIECFHSVGWSMTMQDARWMIDRMAAQGTNFFNFHAFFYTVDGMTQHDAPPSQFLQNPYWKHFLKLGDYTGRISYVMSSGEAVISTAVLEPTTSLWTRMGNPFHGFSHGGSESAEKAQLESLRHWWIRIFYQLNIVGRDYDHLDPELLAEAEISGGTIKLGKARYTTLIMPPMTNLEGGAWAKIQIFLEQGGTVISMGQLPYETIESAGVGVEGTQVAKVFGLAEGVKAGFWETKNALSTRDKASGLQWQKGEQNAYHLPFSAAAEELEVMEPLTALLNELDPLFVRLQPACGEWGILLQTRLIANDKALVFISNQEEALREVELQVEAGLWSSAIESGKLGEDGSVGRDSLSEQAGAYSLTFRELLLNNGEVIELEGEYAAVGTAWGMPLQLAPYASRLFEVTRIAVPADTAAVSSSVEQEQESASVRNKPWKWQLDPAGVWDMKAEQHNVLRFDTFQMNIGSAAASFESLSPEGLVEGSANVPSPMVGVKTFIDQCADLAKSAALPVMMHQTFGTPMEVTLAYPMKARYRAEFIVETLPGHVQMLMDQSAIAGAAVIWINGHKVAIDAFQPVFVYDHMNRSQTITDYLQIGVNHLVVDVEIEHDWDGIVDALYFTGPFEVRFDDKERAVLASVPSSTAADRRASVQQPLQAGPMEGYPYYAGVFSFKRSFELSEIPQSSSFELSFQGFDQHFHDCAEVFLNGTTLGVQAWSPYRWTGLTSLLREGNNQLEIKVTNTLIGLLEGKYFDYEQHAVKPIQHRKG</sequence>
<dbReference type="InterPro" id="IPR053161">
    <property type="entry name" value="Ulvan_degrading_GH"/>
</dbReference>
<proteinExistence type="predicted"/>
<dbReference type="Pfam" id="PF17132">
    <property type="entry name" value="Glyco_hydro_106"/>
    <property type="match status" value="1"/>
</dbReference>
<dbReference type="RefSeq" id="WP_166148639.1">
    <property type="nucleotide sequence ID" value="NZ_JAAOIW010000003.1"/>
</dbReference>
<reference evidence="1" key="1">
    <citation type="submission" date="2020-03" db="EMBL/GenBank/DDBJ databases">
        <title>Draft sequencing of Paenibacilllus sp. S3N08.</title>
        <authorList>
            <person name="Kim D.-U."/>
        </authorList>
    </citation>
    <scope>NUCLEOTIDE SEQUENCE</scope>
    <source>
        <strain evidence="1">S3N08</strain>
    </source>
</reference>
<dbReference type="Proteomes" id="UP001165962">
    <property type="component" value="Unassembled WGS sequence"/>
</dbReference>
<organism evidence="1 2">
    <name type="scientific">Paenibacillus agricola</name>
    <dbReference type="NCBI Taxonomy" id="2716264"/>
    <lineage>
        <taxon>Bacteria</taxon>
        <taxon>Bacillati</taxon>
        <taxon>Bacillota</taxon>
        <taxon>Bacilli</taxon>
        <taxon>Bacillales</taxon>
        <taxon>Paenibacillaceae</taxon>
        <taxon>Paenibacillus</taxon>
    </lineage>
</organism>
<dbReference type="EMBL" id="JAAOIW010000003">
    <property type="protein sequence ID" value="NHN30003.1"/>
    <property type="molecule type" value="Genomic_DNA"/>
</dbReference>
<name>A0ABX0J2X1_9BACL</name>
<evidence type="ECO:0000313" key="2">
    <source>
        <dbReference type="Proteomes" id="UP001165962"/>
    </source>
</evidence>
<evidence type="ECO:0000313" key="1">
    <source>
        <dbReference type="EMBL" id="NHN30003.1"/>
    </source>
</evidence>
<accession>A0ABX0J2X1</accession>
<keyword evidence="2" id="KW-1185">Reference proteome</keyword>
<dbReference type="Gene3D" id="2.60.120.260">
    <property type="entry name" value="Galactose-binding domain-like"/>
    <property type="match status" value="1"/>
</dbReference>
<comment type="caution">
    <text evidence="1">The sequence shown here is derived from an EMBL/GenBank/DDBJ whole genome shotgun (WGS) entry which is preliminary data.</text>
</comment>
<dbReference type="InterPro" id="IPR008979">
    <property type="entry name" value="Galactose-bd-like_sf"/>
</dbReference>
<dbReference type="PANTHER" id="PTHR36848:SF2">
    <property type="entry name" value="SECRETED PROTEIN"/>
    <property type="match status" value="1"/>
</dbReference>
<evidence type="ECO:0008006" key="3">
    <source>
        <dbReference type="Google" id="ProtNLM"/>
    </source>
</evidence>
<protein>
    <recommendedName>
        <fullName evidence="3">Alpha-L-rhamnosidase-like protein</fullName>
    </recommendedName>
</protein>
<gene>
    <name evidence="1" type="ORF">G9U52_09170</name>
</gene>